<organism evidence="2 3">
    <name type="scientific">Gammaproteobacteria bacterium LSUCC0057</name>
    <dbReference type="NCBI Taxonomy" id="2559237"/>
    <lineage>
        <taxon>Bacteria</taxon>
        <taxon>Pseudomonadati</taxon>
        <taxon>Pseudomonadota</taxon>
        <taxon>Gammaproteobacteria</taxon>
        <taxon>Cellvibrionales</taxon>
        <taxon>Porticoccaceae</taxon>
        <taxon>SAR92 clade</taxon>
    </lineage>
</organism>
<dbReference type="AlphaFoldDB" id="A0A4Y8UMF6"/>
<accession>A0A4Y8UMF6</accession>
<dbReference type="Proteomes" id="UP000298133">
    <property type="component" value="Unassembled WGS sequence"/>
</dbReference>
<gene>
    <name evidence="2" type="ORF">E3W66_03335</name>
</gene>
<dbReference type="Pfam" id="PF19577">
    <property type="entry name" value="DcaP"/>
    <property type="match status" value="1"/>
</dbReference>
<keyword evidence="1" id="KW-0732">Signal</keyword>
<comment type="caution">
    <text evidence="2">The sequence shown here is derived from an EMBL/GenBank/DDBJ whole genome shotgun (WGS) entry which is preliminary data.</text>
</comment>
<dbReference type="InterPro" id="IPR045748">
    <property type="entry name" value="DcaP"/>
</dbReference>
<feature type="signal peptide" evidence="1">
    <location>
        <begin position="1"/>
        <end position="24"/>
    </location>
</feature>
<proteinExistence type="predicted"/>
<name>A0A4Y8UMF6_9GAMM</name>
<evidence type="ECO:0000256" key="1">
    <source>
        <dbReference type="SAM" id="SignalP"/>
    </source>
</evidence>
<dbReference type="SUPFAM" id="SSF56935">
    <property type="entry name" value="Porins"/>
    <property type="match status" value="1"/>
</dbReference>
<reference evidence="2 3" key="1">
    <citation type="submission" date="2019-03" db="EMBL/GenBank/DDBJ databases">
        <title>Draft genome of Gammaproteobacteria bacterium LSUCC0057, a member of the SAR92 clade.</title>
        <authorList>
            <person name="Lanclos V.C."/>
            <person name="Doiron C."/>
            <person name="Henson M.W."/>
            <person name="Thrash J.C."/>
        </authorList>
    </citation>
    <scope>NUCLEOTIDE SEQUENCE [LARGE SCALE GENOMIC DNA]</scope>
    <source>
        <strain evidence="2 3">LSUCC0057</strain>
    </source>
</reference>
<evidence type="ECO:0000313" key="3">
    <source>
        <dbReference type="Proteomes" id="UP000298133"/>
    </source>
</evidence>
<dbReference type="OrthoDB" id="190887at2"/>
<feature type="chain" id="PRO_5021230070" evidence="1">
    <location>
        <begin position="25"/>
        <end position="426"/>
    </location>
</feature>
<keyword evidence="3" id="KW-1185">Reference proteome</keyword>
<evidence type="ECO:0000313" key="2">
    <source>
        <dbReference type="EMBL" id="TFH68987.1"/>
    </source>
</evidence>
<dbReference type="EMBL" id="SPIA01000001">
    <property type="protein sequence ID" value="TFH68987.1"/>
    <property type="molecule type" value="Genomic_DNA"/>
</dbReference>
<protein>
    <submittedName>
        <fullName evidence="2">Porin</fullName>
    </submittedName>
</protein>
<sequence>MKTIKSLLAASIATAVLAPSLAMAGGAGDNDARIAALEAQIAELKAMMSGQIQEQQVLASRVETVSKSAKTGPGYDVKIGGYIKADLTWTKASNGDPNNVGFYFPTQIPVGADGTGEGAAADMTVAESRINFSATRELDGHTLTFFTEMDFYGGGGNEIATNSMNPRLRHAFIKYDNWLIGQTWSTFQDVSALAENLDFIGPAEGTTFVRQTQVRYTNGGLQLAVENTNTRLNNGGTATLTDDGAIPDIVAKYTFKGDYGHVAVAGIYRDLTWETATEEYSDTGLGISVSGKLNVGDSGDDFRFMFTTGSGVGRYLGITGTPGAVFNADSNDIEAIDSTGGFVSYRHLWNSQWRSNFTYSMQNVDNDVALTGDGAIKDLNSIHVNLLYSPTPKVTFGAEYMTAERELESGLTGDLDRLQFSAKYAF</sequence>